<proteinExistence type="predicted"/>
<reference evidence="1 2" key="2">
    <citation type="submission" date="2020-03" db="EMBL/GenBank/DDBJ databases">
        <authorList>
            <person name="Ichikawa N."/>
            <person name="Kimura A."/>
            <person name="Kitahashi Y."/>
            <person name="Uohara A."/>
        </authorList>
    </citation>
    <scope>NUCLEOTIDE SEQUENCE [LARGE SCALE GENOMIC DNA]</scope>
    <source>
        <strain evidence="1 2">NBRC 108638</strain>
    </source>
</reference>
<evidence type="ECO:0000313" key="1">
    <source>
        <dbReference type="EMBL" id="GFJ95560.1"/>
    </source>
</evidence>
<dbReference type="Gene3D" id="1.25.40.10">
    <property type="entry name" value="Tetratricopeptide repeat domain"/>
    <property type="match status" value="4"/>
</dbReference>
<dbReference type="SUPFAM" id="SSF48452">
    <property type="entry name" value="TPR-like"/>
    <property type="match status" value="1"/>
</dbReference>
<dbReference type="AlphaFoldDB" id="A0A6V8LJ29"/>
<protein>
    <recommendedName>
        <fullName evidence="3">NACHT domain-containing protein</fullName>
    </recommendedName>
</protein>
<keyword evidence="2" id="KW-1185">Reference proteome</keyword>
<accession>A0A6V8LJ29</accession>
<dbReference type="RefSeq" id="WP_173083186.1">
    <property type="nucleotide sequence ID" value="NZ_BLPG01000001.1"/>
</dbReference>
<comment type="caution">
    <text evidence="1">The sequence shown here is derived from an EMBL/GenBank/DDBJ whole genome shotgun (WGS) entry which is preliminary data.</text>
</comment>
<organism evidence="1 2">
    <name type="scientific">Phytohabitans rumicis</name>
    <dbReference type="NCBI Taxonomy" id="1076125"/>
    <lineage>
        <taxon>Bacteria</taxon>
        <taxon>Bacillati</taxon>
        <taxon>Actinomycetota</taxon>
        <taxon>Actinomycetes</taxon>
        <taxon>Micromonosporales</taxon>
        <taxon>Micromonosporaceae</taxon>
    </lineage>
</organism>
<sequence length="1264" mass="133540">MTGAPAVVVPRHERTLPDISLSPGPVVRSAYVHQVRRIAPETLVDREAELAELSRFCIGSDGDPYLWWRAPAWTGKSALLSWFVLHPPAHVRVVAFFVTGRLAHQDDRDAFVDVVLEQLAELLGQPMPVFLTQSTKDAHLLGMLTDAAEACRRLGKRLVLVVDGLDEDAGVGTAHSIANLLPDRVPAGMRVVVGSRPNPSVEAALRASAVVRSLDQSPAVVDIRAGAERELDEVLHGDRVGSELLGLITAAGGGLSCADLADLTGRRRRDVESYLQGRAGRVFTRRLSLWQAGTAPEVYLFGHEELQQTAVRRLGEAELAAHRQTIHAWADRYRDAGWPATTPEYLLGGYHSLLRSTADLPRMVSCGTDADRHDRMLDLTGGDSAAFAEVTSAQEAVLAGGGSDLLAMARLMVHRDHLAGRNTGIPEALASVWARLGQPNRAEALARSITEPGRRSRALADLMTLAARAGDQARAASLADLAEAAAVSITDSDRDAALAYLAGAWARRGDLDQAVRLTVSISDEGSRAVRFATLTRMRAATGDAGHATRLARLAESAASSISDAGERVDALIDLVKRAAGAGDADEVAALVARIEAVAATIENQDDREGVYATLARTIAGLGDVERAEAIAGGITDRDWRAVAQAGLALALAALGETERAVTLADAAAAGAEQSIHPKLQEAVLYDLVRVYARAGQIGRAAGLRRMLWDPKTGEIPGSRVLNELVTVLVDLGDLDAAERVANSIPVPYGRAWTLTDLIPPAAAAGDTERVARLTERAYRAARSVESSRWSVDTASNALARLAATTARIGDIDRAEEVARAASDPRRRSQALAEIAEYAAKAGQPRAAALAADSERVARSDATSAPQVVVDLIRPLAGLGEFDRASALAAVIRDPETRAKAVADVAEALARAQAASRSTNPSGKASQSDHASLVDAAIRAGDLDRAEELAGTLSGSETRAGAIARVAIAVAEAGDLDRAEALTRSLGNHWASALTAVAETFADLDHVPRAEALVRTIRDPDARDRALTRIAEAAPDVDQAQALAATISDPRQRARTLATLAESAAAAGDADRARTLADGAEAAADLIDNPYWRATTLVELVRLAHGDAAKALATKVVALIDTTADPRERQFVIRQAFAAVTATRDTDRAVALAVSSADPLDRLRLLVKIFKITAAAGDSGRARSLFGLAEAQVQLVGEPDLRLRALLDLAIAAGPENAHRLLATALFHDYPTRSMLFYDATPMHALAAVAPAVLVAVADEVLHLS</sequence>
<evidence type="ECO:0000313" key="2">
    <source>
        <dbReference type="Proteomes" id="UP000482960"/>
    </source>
</evidence>
<name>A0A6V8LJ29_9ACTN</name>
<reference evidence="1 2" key="1">
    <citation type="submission" date="2020-03" db="EMBL/GenBank/DDBJ databases">
        <title>Whole genome shotgun sequence of Phytohabitans rumicis NBRC 108638.</title>
        <authorList>
            <person name="Komaki H."/>
            <person name="Tamura T."/>
        </authorList>
    </citation>
    <scope>NUCLEOTIDE SEQUENCE [LARGE SCALE GENOMIC DNA]</scope>
    <source>
        <strain evidence="1 2">NBRC 108638</strain>
    </source>
</reference>
<dbReference type="InterPro" id="IPR011990">
    <property type="entry name" value="TPR-like_helical_dom_sf"/>
</dbReference>
<evidence type="ECO:0008006" key="3">
    <source>
        <dbReference type="Google" id="ProtNLM"/>
    </source>
</evidence>
<dbReference type="Proteomes" id="UP000482960">
    <property type="component" value="Unassembled WGS sequence"/>
</dbReference>
<gene>
    <name evidence="1" type="ORF">Prum_092020</name>
</gene>
<dbReference type="EMBL" id="BLPG01000001">
    <property type="protein sequence ID" value="GFJ95560.1"/>
    <property type="molecule type" value="Genomic_DNA"/>
</dbReference>